<dbReference type="InterPro" id="IPR001356">
    <property type="entry name" value="HD"/>
</dbReference>
<feature type="region of interest" description="Disordered" evidence="7">
    <location>
        <begin position="534"/>
        <end position="569"/>
    </location>
</feature>
<keyword evidence="4 5" id="KW-0539">Nucleus</keyword>
<dbReference type="Gene3D" id="1.10.10.60">
    <property type="entry name" value="Homeodomain-like"/>
    <property type="match status" value="1"/>
</dbReference>
<protein>
    <submittedName>
        <fullName evidence="9">Paired box protein Pax-6</fullName>
    </submittedName>
</protein>
<comment type="subcellular location">
    <subcellularLocation>
        <location evidence="1 5 6">Nucleus</location>
    </subcellularLocation>
</comment>
<dbReference type="CDD" id="cd00086">
    <property type="entry name" value="homeodomain"/>
    <property type="match status" value="1"/>
</dbReference>
<dbReference type="SMART" id="SM00389">
    <property type="entry name" value="HOX"/>
    <property type="match status" value="1"/>
</dbReference>
<feature type="compositionally biased region" description="Low complexity" evidence="7">
    <location>
        <begin position="406"/>
        <end position="420"/>
    </location>
</feature>
<dbReference type="GO" id="GO:0000977">
    <property type="term" value="F:RNA polymerase II transcription regulatory region sequence-specific DNA binding"/>
    <property type="evidence" value="ECO:0007669"/>
    <property type="project" value="TreeGrafter"/>
</dbReference>
<feature type="region of interest" description="Disordered" evidence="7">
    <location>
        <begin position="25"/>
        <end position="134"/>
    </location>
</feature>
<feature type="region of interest" description="Disordered" evidence="7">
    <location>
        <begin position="596"/>
        <end position="639"/>
    </location>
</feature>
<comment type="caution">
    <text evidence="9">The sequence shown here is derived from an EMBL/GenBank/DDBJ whole genome shotgun (WGS) entry which is preliminary data.</text>
</comment>
<accession>A0A0A2VUX2</accession>
<feature type="region of interest" description="Disordered" evidence="7">
    <location>
        <begin position="151"/>
        <end position="199"/>
    </location>
</feature>
<dbReference type="InterPro" id="IPR050453">
    <property type="entry name" value="LIM_Homeobox_TF"/>
</dbReference>
<evidence type="ECO:0000313" key="10">
    <source>
        <dbReference type="Proteomes" id="UP000030106"/>
    </source>
</evidence>
<feature type="compositionally biased region" description="Low complexity" evidence="7">
    <location>
        <begin position="548"/>
        <end position="563"/>
    </location>
</feature>
<dbReference type="GO" id="GO:0005634">
    <property type="term" value="C:nucleus"/>
    <property type="evidence" value="ECO:0007669"/>
    <property type="project" value="UniProtKB-SubCell"/>
</dbReference>
<evidence type="ECO:0000259" key="8">
    <source>
        <dbReference type="PROSITE" id="PS50071"/>
    </source>
</evidence>
<dbReference type="HOGENOM" id="CLU_428243_0_0_1"/>
<organism evidence="9 10">
    <name type="scientific">Beauveria bassiana D1-5</name>
    <dbReference type="NCBI Taxonomy" id="1245745"/>
    <lineage>
        <taxon>Eukaryota</taxon>
        <taxon>Fungi</taxon>
        <taxon>Dikarya</taxon>
        <taxon>Ascomycota</taxon>
        <taxon>Pezizomycotina</taxon>
        <taxon>Sordariomycetes</taxon>
        <taxon>Hypocreomycetidae</taxon>
        <taxon>Hypocreales</taxon>
        <taxon>Cordycipitaceae</taxon>
        <taxon>Beauveria</taxon>
    </lineage>
</organism>
<dbReference type="GO" id="GO:0000981">
    <property type="term" value="F:DNA-binding transcription factor activity, RNA polymerase II-specific"/>
    <property type="evidence" value="ECO:0007669"/>
    <property type="project" value="TreeGrafter"/>
</dbReference>
<keyword evidence="2 5" id="KW-0238">DNA-binding</keyword>
<dbReference type="EMBL" id="ANFO01000357">
    <property type="protein sequence ID" value="KGQ10137.1"/>
    <property type="molecule type" value="Genomic_DNA"/>
</dbReference>
<name>A0A0A2VUX2_BEABA</name>
<feature type="compositionally biased region" description="Polar residues" evidence="7">
    <location>
        <begin position="628"/>
        <end position="639"/>
    </location>
</feature>
<feature type="compositionally biased region" description="Polar residues" evidence="7">
    <location>
        <begin position="421"/>
        <end position="432"/>
    </location>
</feature>
<dbReference type="InterPro" id="IPR009057">
    <property type="entry name" value="Homeodomain-like_sf"/>
</dbReference>
<gene>
    <name evidence="9" type="ORF">BBAD15_g4523</name>
</gene>
<evidence type="ECO:0000256" key="7">
    <source>
        <dbReference type="SAM" id="MobiDB-lite"/>
    </source>
</evidence>
<feature type="compositionally biased region" description="Polar residues" evidence="7">
    <location>
        <begin position="534"/>
        <end position="547"/>
    </location>
</feature>
<dbReference type="PROSITE" id="PS50071">
    <property type="entry name" value="HOMEOBOX_2"/>
    <property type="match status" value="1"/>
</dbReference>
<evidence type="ECO:0000256" key="6">
    <source>
        <dbReference type="RuleBase" id="RU000682"/>
    </source>
</evidence>
<evidence type="ECO:0000256" key="2">
    <source>
        <dbReference type="ARBA" id="ARBA00023125"/>
    </source>
</evidence>
<feature type="compositionally biased region" description="Basic and acidic residues" evidence="7">
    <location>
        <begin position="71"/>
        <end position="88"/>
    </location>
</feature>
<feature type="region of interest" description="Disordered" evidence="7">
    <location>
        <begin position="446"/>
        <end position="511"/>
    </location>
</feature>
<evidence type="ECO:0000313" key="9">
    <source>
        <dbReference type="EMBL" id="KGQ10137.1"/>
    </source>
</evidence>
<dbReference type="Proteomes" id="UP000030106">
    <property type="component" value="Unassembled WGS sequence"/>
</dbReference>
<dbReference type="AlphaFoldDB" id="A0A0A2VUX2"/>
<dbReference type="SUPFAM" id="SSF46689">
    <property type="entry name" value="Homeodomain-like"/>
    <property type="match status" value="1"/>
</dbReference>
<feature type="compositionally biased region" description="Polar residues" evidence="7">
    <location>
        <begin position="55"/>
        <end position="70"/>
    </location>
</feature>
<feature type="domain" description="Homeobox" evidence="8">
    <location>
        <begin position="202"/>
        <end position="263"/>
    </location>
</feature>
<evidence type="ECO:0000256" key="4">
    <source>
        <dbReference type="ARBA" id="ARBA00023242"/>
    </source>
</evidence>
<evidence type="ECO:0000256" key="1">
    <source>
        <dbReference type="ARBA" id="ARBA00004123"/>
    </source>
</evidence>
<keyword evidence="3 5" id="KW-0371">Homeobox</keyword>
<evidence type="ECO:0000256" key="5">
    <source>
        <dbReference type="PROSITE-ProRule" id="PRU00108"/>
    </source>
</evidence>
<feature type="compositionally biased region" description="Low complexity" evidence="7">
    <location>
        <begin position="157"/>
        <end position="167"/>
    </location>
</feature>
<feature type="compositionally biased region" description="Low complexity" evidence="7">
    <location>
        <begin position="360"/>
        <end position="371"/>
    </location>
</feature>
<feature type="DNA-binding region" description="Homeobox" evidence="5">
    <location>
        <begin position="204"/>
        <end position="264"/>
    </location>
</feature>
<proteinExistence type="predicted"/>
<feature type="compositionally biased region" description="Acidic residues" evidence="7">
    <location>
        <begin position="176"/>
        <end position="189"/>
    </location>
</feature>
<feature type="compositionally biased region" description="Polar residues" evidence="7">
    <location>
        <begin position="462"/>
        <end position="471"/>
    </location>
</feature>
<dbReference type="PANTHER" id="PTHR24208:SF166">
    <property type="entry name" value="LIM HOMEOBOX TRANSCRIPTION FACTOR 1 ALPHA, ISOFORM B"/>
    <property type="match status" value="1"/>
</dbReference>
<feature type="region of interest" description="Disordered" evidence="7">
    <location>
        <begin position="356"/>
        <end position="432"/>
    </location>
</feature>
<dbReference type="STRING" id="1245745.A0A0A2VUX2"/>
<dbReference type="Pfam" id="PF00046">
    <property type="entry name" value="Homeodomain"/>
    <property type="match status" value="1"/>
</dbReference>
<dbReference type="PANTHER" id="PTHR24208">
    <property type="entry name" value="LIM/HOMEOBOX PROTEIN LHX"/>
    <property type="match status" value="1"/>
</dbReference>
<dbReference type="OrthoDB" id="6159439at2759"/>
<evidence type="ECO:0000256" key="3">
    <source>
        <dbReference type="ARBA" id="ARBA00023155"/>
    </source>
</evidence>
<sequence>MFATQLCEPIAHKWPLETYSPSFPEQIRPRMADPHGIGSSTKPIWPEEGMYLQRGGTNHPQQLFPPTQDSASDKEHTDSLPDSHERAPQGHSFSEYQGYSHGYDSASSRFRTRTSPSAPSIMTEPPSYRGMPSSDQLWKSRLDTRGDVGSMGHYGTGSASGPSAPASLGMGHGEAEEYSDDGDVGEGESEGMQQTAAERLASRRKMKRFRLTHQQTRFLMSEFAKQPHPDAAHRERLAKEIPGLTARQVQVWFQNRRAKIKRLNADDRERVVQMRAVPENFDNVQALHSPYGAVQAYDGSLSHTSSHQPPHMYQHPRPLMVDVRRTESEAHPMQSTGLTPVFGGINFGQNHVPGMLETNSMLSSPSQFSPSDRYGYGPRQPGVGVSDGKGSSTSSPVHETDHRSGARPLRPAALADPLSRGRSSSLQSTMGSSVYWRGSGLGDVAEVQDPASEHGSEGQAPSLHTSTSGMGLNTLFYGGDASAQQSGATGDMAARQDPFPRNRAASASFPLENRGQYSELGAHPMLSPIRTDVPRSTPSAQAGTAYTPSYASPLPLPAGASAPNTRLLEPRDHMPQFGYTTGDTSTTAVHGFSSQAANDGVDQRPFYPPETQQSSQFERPGNVVSYGETAQASNAVKRE</sequence>
<reference evidence="9 10" key="1">
    <citation type="submission" date="2012-10" db="EMBL/GenBank/DDBJ databases">
        <title>Genome sequencing and analysis of entomopathogenic fungi Beauveria bassiana D1-5.</title>
        <authorList>
            <person name="Li Q."/>
            <person name="Wang L."/>
            <person name="Zhang Z."/>
            <person name="Wang Q."/>
            <person name="Ren J."/>
            <person name="Wang M."/>
            <person name="Xu W."/>
            <person name="Wang J."/>
            <person name="Lu Y."/>
            <person name="Du Q."/>
            <person name="Sun Z."/>
        </authorList>
    </citation>
    <scope>NUCLEOTIDE SEQUENCE [LARGE SCALE GENOMIC DNA]</scope>
    <source>
        <strain evidence="9 10">D1-5</strain>
    </source>
</reference>
<feature type="compositionally biased region" description="Polar residues" evidence="7">
    <location>
        <begin position="105"/>
        <end position="120"/>
    </location>
</feature>
<dbReference type="eggNOG" id="KOG0490">
    <property type="taxonomic scope" value="Eukaryota"/>
</dbReference>